<dbReference type="Proteomes" id="UP001207468">
    <property type="component" value="Unassembled WGS sequence"/>
</dbReference>
<protein>
    <submittedName>
        <fullName evidence="1">Uncharacterized protein</fullName>
    </submittedName>
</protein>
<proteinExistence type="predicted"/>
<sequence>MPVMLPVDETLERYINPKPLSAMFINRQSRSFFYLASILFSQVFDLKDKTELNSTETGEYLVNNKVPIYSFTLYQGITIADLTSIDLDGSVTFKNSTESDLTLVLPTGVATSFPKGSTANYSNTGTYSVHAGPTLPTPIYDFKYHRGTLSIATNVIFSEPQGK</sequence>
<comment type="caution">
    <text evidence="1">The sequence shown here is derived from an EMBL/GenBank/DDBJ whole genome shotgun (WGS) entry which is preliminary data.</text>
</comment>
<reference evidence="1" key="1">
    <citation type="submission" date="2021-03" db="EMBL/GenBank/DDBJ databases">
        <title>Evolutionary priming and transition to the ectomycorrhizal habit in an iconic lineage of mushroom-forming fungi: is preadaptation a requirement?</title>
        <authorList>
            <consortium name="DOE Joint Genome Institute"/>
            <person name="Looney B.P."/>
            <person name="Miyauchi S."/>
            <person name="Morin E."/>
            <person name="Drula E."/>
            <person name="Courty P.E."/>
            <person name="Chicoki N."/>
            <person name="Fauchery L."/>
            <person name="Kohler A."/>
            <person name="Kuo A."/>
            <person name="LaButti K."/>
            <person name="Pangilinan J."/>
            <person name="Lipzen A."/>
            <person name="Riley R."/>
            <person name="Andreopoulos W."/>
            <person name="He G."/>
            <person name="Johnson J."/>
            <person name="Barry K.W."/>
            <person name="Grigoriev I.V."/>
            <person name="Nagy L."/>
            <person name="Hibbett D."/>
            <person name="Henrissat B."/>
            <person name="Matheny P.B."/>
            <person name="Labbe J."/>
            <person name="Martin A.F."/>
        </authorList>
    </citation>
    <scope>NUCLEOTIDE SEQUENCE</scope>
    <source>
        <strain evidence="1">BPL698</strain>
    </source>
</reference>
<keyword evidence="2" id="KW-1185">Reference proteome</keyword>
<dbReference type="EMBL" id="JAGFNK010000376">
    <property type="protein sequence ID" value="KAI9451441.1"/>
    <property type="molecule type" value="Genomic_DNA"/>
</dbReference>
<evidence type="ECO:0000313" key="1">
    <source>
        <dbReference type="EMBL" id="KAI9451441.1"/>
    </source>
</evidence>
<accession>A0ACC0TX33</accession>
<name>A0ACC0TX33_9AGAM</name>
<organism evidence="1 2">
    <name type="scientific">Russula earlei</name>
    <dbReference type="NCBI Taxonomy" id="71964"/>
    <lineage>
        <taxon>Eukaryota</taxon>
        <taxon>Fungi</taxon>
        <taxon>Dikarya</taxon>
        <taxon>Basidiomycota</taxon>
        <taxon>Agaricomycotina</taxon>
        <taxon>Agaricomycetes</taxon>
        <taxon>Russulales</taxon>
        <taxon>Russulaceae</taxon>
        <taxon>Russula</taxon>
    </lineage>
</organism>
<gene>
    <name evidence="1" type="ORF">F5148DRAFT_545986</name>
</gene>
<evidence type="ECO:0000313" key="2">
    <source>
        <dbReference type="Proteomes" id="UP001207468"/>
    </source>
</evidence>